<dbReference type="GO" id="GO:0006364">
    <property type="term" value="P:rRNA processing"/>
    <property type="evidence" value="ECO:0007669"/>
    <property type="project" value="TreeGrafter"/>
</dbReference>
<feature type="domain" description="Zinc finger C2H2 LYAR-type" evidence="9">
    <location>
        <begin position="32"/>
        <end position="59"/>
    </location>
</feature>
<evidence type="ECO:0000259" key="9">
    <source>
        <dbReference type="Pfam" id="PF08790"/>
    </source>
</evidence>
<evidence type="ECO:0000256" key="3">
    <source>
        <dbReference type="ARBA" id="ARBA00022737"/>
    </source>
</evidence>
<dbReference type="AlphaFoldDB" id="A0AAV8W6S4"/>
<feature type="region of interest" description="Disordered" evidence="8">
    <location>
        <begin position="151"/>
        <end position="241"/>
    </location>
</feature>
<keyword evidence="2" id="KW-0479">Metal-binding</keyword>
<evidence type="ECO:0000256" key="4">
    <source>
        <dbReference type="ARBA" id="ARBA00022771"/>
    </source>
</evidence>
<name>A0AAV8W6S4_9CUCU</name>
<dbReference type="GO" id="GO:0003677">
    <property type="term" value="F:DNA binding"/>
    <property type="evidence" value="ECO:0007669"/>
    <property type="project" value="InterPro"/>
</dbReference>
<keyword evidence="3" id="KW-0677">Repeat</keyword>
<proteinExistence type="predicted"/>
<dbReference type="InterPro" id="IPR036236">
    <property type="entry name" value="Znf_C2H2_sf"/>
</dbReference>
<keyword evidence="6" id="KW-0539">Nucleus</keyword>
<dbReference type="SUPFAM" id="SSF57667">
    <property type="entry name" value="beta-beta-alpha zinc fingers"/>
    <property type="match status" value="2"/>
</dbReference>
<evidence type="ECO:0000256" key="7">
    <source>
        <dbReference type="PROSITE-ProRule" id="PRU01145"/>
    </source>
</evidence>
<dbReference type="GO" id="GO:0008270">
    <property type="term" value="F:zinc ion binding"/>
    <property type="evidence" value="ECO:0007669"/>
    <property type="project" value="UniProtKB-KW"/>
</dbReference>
<feature type="compositionally biased region" description="Basic and acidic residues" evidence="8">
    <location>
        <begin position="171"/>
        <end position="197"/>
    </location>
</feature>
<dbReference type="InterPro" id="IPR014898">
    <property type="entry name" value="Znf_C2H2_LYAR"/>
</dbReference>
<comment type="subcellular location">
    <subcellularLocation>
        <location evidence="1">Nucleus</location>
    </subcellularLocation>
</comment>
<keyword evidence="11" id="KW-1185">Reference proteome</keyword>
<dbReference type="GO" id="GO:0005730">
    <property type="term" value="C:nucleolus"/>
    <property type="evidence" value="ECO:0007669"/>
    <property type="project" value="TreeGrafter"/>
</dbReference>
<evidence type="ECO:0000256" key="2">
    <source>
        <dbReference type="ARBA" id="ARBA00022723"/>
    </source>
</evidence>
<dbReference type="PANTHER" id="PTHR13100">
    <property type="entry name" value="CELL GROWTH-REGULATING NUCLEOLAR PROTEIN LYAR"/>
    <property type="match status" value="1"/>
</dbReference>
<protein>
    <recommendedName>
        <fullName evidence="9">Zinc finger C2H2 LYAR-type domain-containing protein</fullName>
    </recommendedName>
</protein>
<dbReference type="Proteomes" id="UP001159042">
    <property type="component" value="Unassembled WGS sequence"/>
</dbReference>
<evidence type="ECO:0000256" key="6">
    <source>
        <dbReference type="ARBA" id="ARBA00023242"/>
    </source>
</evidence>
<dbReference type="PANTHER" id="PTHR13100:SF10">
    <property type="entry name" value="CELL GROWTH-REGULATING NUCLEOLAR PROTEIN"/>
    <property type="match status" value="1"/>
</dbReference>
<dbReference type="EMBL" id="JANEYG010000007">
    <property type="protein sequence ID" value="KAJ8922276.1"/>
    <property type="molecule type" value="Genomic_DNA"/>
</dbReference>
<sequence length="241" mass="27797">MVVFTCTHCGDSLQKPKVEKHYSFVCKTVKSLTCVDCLKDFRGEEYATHTKCVTEDERYAAKGTYTNGIVKKGEVKQESWMEMIKSILDSDQNLNPPCRNLLNTISSYSNVPRKKHKFINFIKSSSGGRMNMNVIEDVWNIIEKYKNDKLKNDRNEKTDPEKSQNGSNGISEKEKNSKTEENEVKKRKADEETGDVPKKKKHKNVTEQSAKEVTEESPNTIQNDEDTPKKKKHRTKKRSRK</sequence>
<feature type="compositionally biased region" description="Basic and acidic residues" evidence="8">
    <location>
        <begin position="151"/>
        <end position="162"/>
    </location>
</feature>
<comment type="caution">
    <text evidence="10">The sequence shown here is derived from an EMBL/GenBank/DDBJ whole genome shotgun (WGS) entry which is preliminary data.</text>
</comment>
<keyword evidence="5" id="KW-0862">Zinc</keyword>
<dbReference type="GO" id="GO:0000122">
    <property type="term" value="P:negative regulation of transcription by RNA polymerase II"/>
    <property type="evidence" value="ECO:0007669"/>
    <property type="project" value="TreeGrafter"/>
</dbReference>
<reference evidence="10 11" key="1">
    <citation type="journal article" date="2023" name="Insect Mol. Biol.">
        <title>Genome sequencing provides insights into the evolution of gene families encoding plant cell wall-degrading enzymes in longhorned beetles.</title>
        <authorList>
            <person name="Shin N.R."/>
            <person name="Okamura Y."/>
            <person name="Kirsch R."/>
            <person name="Pauchet Y."/>
        </authorList>
    </citation>
    <scope>NUCLEOTIDE SEQUENCE [LARGE SCALE GENOMIC DNA]</scope>
    <source>
        <strain evidence="10">EAD_L_NR</strain>
    </source>
</reference>
<dbReference type="InterPro" id="IPR039999">
    <property type="entry name" value="LYAR"/>
</dbReference>
<evidence type="ECO:0000313" key="10">
    <source>
        <dbReference type="EMBL" id="KAJ8922276.1"/>
    </source>
</evidence>
<evidence type="ECO:0000256" key="1">
    <source>
        <dbReference type="ARBA" id="ARBA00004123"/>
    </source>
</evidence>
<evidence type="ECO:0000256" key="5">
    <source>
        <dbReference type="ARBA" id="ARBA00022833"/>
    </source>
</evidence>
<keyword evidence="4 7" id="KW-0863">Zinc-finger</keyword>
<dbReference type="Pfam" id="PF08790">
    <property type="entry name" value="zf-LYAR"/>
    <property type="match status" value="1"/>
</dbReference>
<feature type="compositionally biased region" description="Basic residues" evidence="8">
    <location>
        <begin position="229"/>
        <end position="241"/>
    </location>
</feature>
<organism evidence="10 11">
    <name type="scientific">Exocentrus adspersus</name>
    <dbReference type="NCBI Taxonomy" id="1586481"/>
    <lineage>
        <taxon>Eukaryota</taxon>
        <taxon>Metazoa</taxon>
        <taxon>Ecdysozoa</taxon>
        <taxon>Arthropoda</taxon>
        <taxon>Hexapoda</taxon>
        <taxon>Insecta</taxon>
        <taxon>Pterygota</taxon>
        <taxon>Neoptera</taxon>
        <taxon>Endopterygota</taxon>
        <taxon>Coleoptera</taxon>
        <taxon>Polyphaga</taxon>
        <taxon>Cucujiformia</taxon>
        <taxon>Chrysomeloidea</taxon>
        <taxon>Cerambycidae</taxon>
        <taxon>Lamiinae</taxon>
        <taxon>Acanthocinini</taxon>
        <taxon>Exocentrus</taxon>
    </lineage>
</organism>
<evidence type="ECO:0000313" key="11">
    <source>
        <dbReference type="Proteomes" id="UP001159042"/>
    </source>
</evidence>
<accession>A0AAV8W6S4</accession>
<dbReference type="PROSITE" id="PS51804">
    <property type="entry name" value="ZF_C2HC_LYAR"/>
    <property type="match status" value="2"/>
</dbReference>
<gene>
    <name evidence="10" type="ORF">NQ315_004215</name>
</gene>
<evidence type="ECO:0000256" key="8">
    <source>
        <dbReference type="SAM" id="MobiDB-lite"/>
    </source>
</evidence>
<dbReference type="FunFam" id="3.30.1490.490:FF:000001">
    <property type="entry name" value="cell growth-regulating nucleolar protein-like"/>
    <property type="match status" value="1"/>
</dbReference>
<dbReference type="Gene3D" id="3.30.1490.490">
    <property type="match status" value="1"/>
</dbReference>